<evidence type="ECO:0000256" key="2">
    <source>
        <dbReference type="ARBA" id="ARBA00008226"/>
    </source>
</evidence>
<keyword evidence="5" id="KW-0436">Ligase</keyword>
<dbReference type="GO" id="GO:0005524">
    <property type="term" value="F:ATP binding"/>
    <property type="evidence" value="ECO:0007669"/>
    <property type="project" value="UniProtKB-KW"/>
</dbReference>
<evidence type="ECO:0000313" key="16">
    <source>
        <dbReference type="Proteomes" id="UP001187682"/>
    </source>
</evidence>
<sequence length="783" mass="89709">MDPANKAVDAVADGVKKVAIAGGKKEKKKGGAPADGPQRALEMNPPPEFLQHRLDLFDKLKKEYDAKIAAKPREPISITMPDGKIREGIAWETSPGEIAKSISNSLYKRTVVARLDGDPEKLWDLDRPLEYSCRLELLNFDDEQGQMVFWHSSAHILGEACERRFGCSLCIGPPIETGFYYEMALPDGGALHESDWKPIESLVGSIVKEKQKFERLELSKEDLLEMFNYNKYKQHIIKDKIPDGTFTTVYRNGPLIDLCRGPHVPDTGRIEAFSILKNSASYFLGSQENDSLQRLYGISFPDKKRMAEHKKFLEEAAKRDHRRLGQEQELFFFHPLSPGSAFWLPHGTRIYNTLQNYIKEQYWKRGYEEVVTPNMYNSDLWKQSGHWNYYKDDMFVFDVDKTKFALKPMNCPGHCLMFGHRERSHRELPLRFADFGVLHRNEASGALSGLTRVRRFQQDDAHIFCREDQIKDEMNGLFNFLEEMYGLLGFTFKLKLSTRPEKYLGEIETWNRAEAMLKESLDELTAKTKIAWELDEGDGAFYGPKIDVKVLDSLKREWQVATFQLDFMNPQSFNLEYVVGEATPAAKSAKEDAAKEAKAKADAAEKAKGGEKEYRREDHMKPLTAGCARPVMIHRAMAGSIERFTGILIEHFGGKWPFWLSPRQIMVIPVGKGFLEYAEEVRSIFHEQHMFVDVDTSGNTLQKKVRSAQLAQYNFIFIVGDEEMRGRQVNVRYRDDTSAQDRGKPVGLEEAIEKLVKLREDKGMYNPFPEAKVEKAQKAEEKA</sequence>
<dbReference type="Proteomes" id="UP001187682">
    <property type="component" value="Unassembled WGS sequence"/>
</dbReference>
<evidence type="ECO:0000256" key="1">
    <source>
        <dbReference type="ARBA" id="ARBA00004496"/>
    </source>
</evidence>
<dbReference type="Gene3D" id="3.30.980.10">
    <property type="entry name" value="Threonyl-trna Synthetase, Chain A, domain 2"/>
    <property type="match status" value="1"/>
</dbReference>
<comment type="similarity">
    <text evidence="2">Belongs to the class-II aminoacyl-tRNA synthetase family.</text>
</comment>
<keyword evidence="9" id="KW-0030">Aminoacyl-tRNA synthetase</keyword>
<keyword evidence="7" id="KW-0067">ATP-binding</keyword>
<dbReference type="Gene3D" id="3.10.20.30">
    <property type="match status" value="1"/>
</dbReference>
<comment type="caution">
    <text evidence="15">The sequence shown here is derived from an EMBL/GenBank/DDBJ whole genome shotgun (WGS) entry which is preliminary data.</text>
</comment>
<protein>
    <recommendedName>
        <fullName evidence="3">threonine--tRNA ligase</fullName>
        <ecNumber evidence="3">6.1.1.3</ecNumber>
    </recommendedName>
    <alternativeName>
        <fullName evidence="10">Threonyl-tRNA synthetase</fullName>
    </alternativeName>
</protein>
<dbReference type="InterPro" id="IPR036621">
    <property type="entry name" value="Anticodon-bd_dom_sf"/>
</dbReference>
<evidence type="ECO:0000313" key="15">
    <source>
        <dbReference type="EMBL" id="SPO01346.1"/>
    </source>
</evidence>
<dbReference type="Pfam" id="PF02824">
    <property type="entry name" value="TGS"/>
    <property type="match status" value="1"/>
</dbReference>
<dbReference type="PANTHER" id="PTHR11451">
    <property type="entry name" value="THREONINE-TRNA LIGASE"/>
    <property type="match status" value="1"/>
</dbReference>
<dbReference type="InterPro" id="IPR004095">
    <property type="entry name" value="TGS"/>
</dbReference>
<keyword evidence="16" id="KW-1185">Reference proteome</keyword>
<evidence type="ECO:0000256" key="11">
    <source>
        <dbReference type="ARBA" id="ARBA00049515"/>
    </source>
</evidence>
<organism evidence="15 16">
    <name type="scientific">Cephalotrichum gorgonifer</name>
    <dbReference type="NCBI Taxonomy" id="2041049"/>
    <lineage>
        <taxon>Eukaryota</taxon>
        <taxon>Fungi</taxon>
        <taxon>Dikarya</taxon>
        <taxon>Ascomycota</taxon>
        <taxon>Pezizomycotina</taxon>
        <taxon>Sordariomycetes</taxon>
        <taxon>Hypocreomycetidae</taxon>
        <taxon>Microascales</taxon>
        <taxon>Microascaceae</taxon>
        <taxon>Cephalotrichum</taxon>
    </lineage>
</organism>
<dbReference type="SUPFAM" id="SSF55681">
    <property type="entry name" value="Class II aaRS and biotin synthetases"/>
    <property type="match status" value="1"/>
</dbReference>
<dbReference type="GO" id="GO:0005739">
    <property type="term" value="C:mitochondrion"/>
    <property type="evidence" value="ECO:0007669"/>
    <property type="project" value="TreeGrafter"/>
</dbReference>
<dbReference type="SUPFAM" id="SSF55186">
    <property type="entry name" value="ThrRS/AlaRS common domain"/>
    <property type="match status" value="1"/>
</dbReference>
<dbReference type="Pfam" id="PF00587">
    <property type="entry name" value="tRNA-synt_2b"/>
    <property type="match status" value="1"/>
</dbReference>
<gene>
    <name evidence="15" type="ORF">DNG_04022</name>
</gene>
<dbReference type="InterPro" id="IPR012947">
    <property type="entry name" value="tRNA_SAD"/>
</dbReference>
<dbReference type="SUPFAM" id="SSF81271">
    <property type="entry name" value="TGS-like"/>
    <property type="match status" value="1"/>
</dbReference>
<feature type="region of interest" description="Disordered" evidence="12">
    <location>
        <begin position="590"/>
        <end position="616"/>
    </location>
</feature>
<dbReference type="InterPro" id="IPR002320">
    <property type="entry name" value="Thr-tRNA-ligase_IIa"/>
</dbReference>
<evidence type="ECO:0000256" key="4">
    <source>
        <dbReference type="ARBA" id="ARBA00022490"/>
    </source>
</evidence>
<dbReference type="GO" id="GO:0004829">
    <property type="term" value="F:threonine-tRNA ligase activity"/>
    <property type="evidence" value="ECO:0007669"/>
    <property type="project" value="UniProtKB-EC"/>
</dbReference>
<feature type="region of interest" description="Disordered" evidence="12">
    <location>
        <begin position="19"/>
        <end position="45"/>
    </location>
</feature>
<feature type="domain" description="Aminoacyl-transfer RNA synthetases class-II family profile" evidence="13">
    <location>
        <begin position="339"/>
        <end position="657"/>
    </location>
</feature>
<dbReference type="InterPro" id="IPR002314">
    <property type="entry name" value="aa-tRNA-synt_IIb"/>
</dbReference>
<dbReference type="Pfam" id="PF03129">
    <property type="entry name" value="HGTP_anticodon"/>
    <property type="match status" value="1"/>
</dbReference>
<reference evidence="15" key="1">
    <citation type="submission" date="2018-03" db="EMBL/GenBank/DDBJ databases">
        <authorList>
            <person name="Guldener U."/>
        </authorList>
    </citation>
    <scope>NUCLEOTIDE SEQUENCE</scope>
</reference>
<evidence type="ECO:0000259" key="14">
    <source>
        <dbReference type="PROSITE" id="PS51880"/>
    </source>
</evidence>
<dbReference type="FunFam" id="3.30.980.10:FF:000005">
    <property type="entry name" value="Threonyl-tRNA synthetase, mitochondrial"/>
    <property type="match status" value="1"/>
</dbReference>
<dbReference type="HAMAP" id="MF_00184">
    <property type="entry name" value="Thr_tRNA_synth"/>
    <property type="match status" value="1"/>
</dbReference>
<dbReference type="NCBIfam" id="TIGR00418">
    <property type="entry name" value="thrS"/>
    <property type="match status" value="1"/>
</dbReference>
<dbReference type="PRINTS" id="PR01047">
    <property type="entry name" value="TRNASYNTHTHR"/>
</dbReference>
<evidence type="ECO:0000256" key="12">
    <source>
        <dbReference type="SAM" id="MobiDB-lite"/>
    </source>
</evidence>
<dbReference type="CDD" id="cd01667">
    <property type="entry name" value="TGS_ThrRS"/>
    <property type="match status" value="1"/>
</dbReference>
<comment type="subcellular location">
    <subcellularLocation>
        <location evidence="1">Cytoplasm</location>
    </subcellularLocation>
</comment>
<dbReference type="FunFam" id="3.10.20.30:FF:000006">
    <property type="entry name" value="Threonine--tRNA ligase, cytoplasmic"/>
    <property type="match status" value="1"/>
</dbReference>
<dbReference type="AlphaFoldDB" id="A0AAE8SU51"/>
<dbReference type="GO" id="GO:0006435">
    <property type="term" value="P:threonyl-tRNA aminoacylation"/>
    <property type="evidence" value="ECO:0007669"/>
    <property type="project" value="InterPro"/>
</dbReference>
<dbReference type="EMBL" id="ONZQ02000005">
    <property type="protein sequence ID" value="SPO01346.1"/>
    <property type="molecule type" value="Genomic_DNA"/>
</dbReference>
<dbReference type="PANTHER" id="PTHR11451:SF46">
    <property type="entry name" value="THREONINE--TRNA LIGASE"/>
    <property type="match status" value="1"/>
</dbReference>
<accession>A0AAE8SU51</accession>
<keyword evidence="8" id="KW-0648">Protein biosynthesis</keyword>
<evidence type="ECO:0000256" key="7">
    <source>
        <dbReference type="ARBA" id="ARBA00022840"/>
    </source>
</evidence>
<dbReference type="SMART" id="SM00863">
    <property type="entry name" value="tRNA_SAD"/>
    <property type="match status" value="1"/>
</dbReference>
<proteinExistence type="inferred from homology"/>
<dbReference type="InterPro" id="IPR004154">
    <property type="entry name" value="Anticodon-bd"/>
</dbReference>
<dbReference type="Gene3D" id="3.40.50.800">
    <property type="entry name" value="Anticodon-binding domain"/>
    <property type="match status" value="1"/>
</dbReference>
<dbReference type="PROSITE" id="PS51880">
    <property type="entry name" value="TGS"/>
    <property type="match status" value="1"/>
</dbReference>
<dbReference type="EC" id="6.1.1.3" evidence="3"/>
<dbReference type="PROSITE" id="PS50862">
    <property type="entry name" value="AA_TRNA_LIGASE_II"/>
    <property type="match status" value="1"/>
</dbReference>
<dbReference type="InterPro" id="IPR006195">
    <property type="entry name" value="aa-tRNA-synth_II"/>
</dbReference>
<evidence type="ECO:0000256" key="3">
    <source>
        <dbReference type="ARBA" id="ARBA00013163"/>
    </source>
</evidence>
<dbReference type="CDD" id="cd00860">
    <property type="entry name" value="ThrRS_anticodon"/>
    <property type="match status" value="1"/>
</dbReference>
<dbReference type="InterPro" id="IPR045864">
    <property type="entry name" value="aa-tRNA-synth_II/BPL/LPL"/>
</dbReference>
<evidence type="ECO:0000256" key="10">
    <source>
        <dbReference type="ARBA" id="ARBA00031900"/>
    </source>
</evidence>
<dbReference type="Pfam" id="PF07973">
    <property type="entry name" value="tRNA_SAD"/>
    <property type="match status" value="1"/>
</dbReference>
<evidence type="ECO:0000256" key="8">
    <source>
        <dbReference type="ARBA" id="ARBA00022917"/>
    </source>
</evidence>
<dbReference type="SUPFAM" id="SSF52954">
    <property type="entry name" value="Class II aaRS ABD-related"/>
    <property type="match status" value="1"/>
</dbReference>
<dbReference type="InterPro" id="IPR047246">
    <property type="entry name" value="ThrRS_anticodon"/>
</dbReference>
<evidence type="ECO:0000256" key="5">
    <source>
        <dbReference type="ARBA" id="ARBA00022598"/>
    </source>
</evidence>
<dbReference type="InterPro" id="IPR018163">
    <property type="entry name" value="Thr/Ala-tRNA-synth_IIc_edit"/>
</dbReference>
<dbReference type="FunFam" id="3.40.50.800:FF:000003">
    <property type="entry name" value="Threonine--tRNA ligase 2, cytoplasmic"/>
    <property type="match status" value="1"/>
</dbReference>
<dbReference type="CDD" id="cd00771">
    <property type="entry name" value="ThrRS_core"/>
    <property type="match status" value="1"/>
</dbReference>
<dbReference type="InterPro" id="IPR033728">
    <property type="entry name" value="ThrRS_core"/>
</dbReference>
<name>A0AAE8SU51_9PEZI</name>
<dbReference type="InterPro" id="IPR012676">
    <property type="entry name" value="TGS-like"/>
</dbReference>
<comment type="catalytic activity">
    <reaction evidence="11">
        <text>tRNA(Thr) + L-threonine + ATP = L-threonyl-tRNA(Thr) + AMP + diphosphate + H(+)</text>
        <dbReference type="Rhea" id="RHEA:24624"/>
        <dbReference type="Rhea" id="RHEA-COMP:9670"/>
        <dbReference type="Rhea" id="RHEA-COMP:9704"/>
        <dbReference type="ChEBI" id="CHEBI:15378"/>
        <dbReference type="ChEBI" id="CHEBI:30616"/>
        <dbReference type="ChEBI" id="CHEBI:33019"/>
        <dbReference type="ChEBI" id="CHEBI:57926"/>
        <dbReference type="ChEBI" id="CHEBI:78442"/>
        <dbReference type="ChEBI" id="CHEBI:78534"/>
        <dbReference type="ChEBI" id="CHEBI:456215"/>
        <dbReference type="EC" id="6.1.1.3"/>
    </reaction>
</comment>
<keyword evidence="4" id="KW-0963">Cytoplasm</keyword>
<feature type="domain" description="TGS" evidence="14">
    <location>
        <begin position="74"/>
        <end position="139"/>
    </location>
</feature>
<evidence type="ECO:0000256" key="6">
    <source>
        <dbReference type="ARBA" id="ARBA00022741"/>
    </source>
</evidence>
<evidence type="ECO:0000256" key="9">
    <source>
        <dbReference type="ARBA" id="ARBA00023146"/>
    </source>
</evidence>
<evidence type="ECO:0000259" key="13">
    <source>
        <dbReference type="PROSITE" id="PS50862"/>
    </source>
</evidence>
<dbReference type="InterPro" id="IPR012675">
    <property type="entry name" value="Beta-grasp_dom_sf"/>
</dbReference>
<dbReference type="Gene3D" id="3.30.930.10">
    <property type="entry name" value="Bira Bifunctional Protein, Domain 2"/>
    <property type="match status" value="1"/>
</dbReference>
<keyword evidence="6" id="KW-0547">Nucleotide-binding</keyword>